<keyword evidence="2" id="KW-0732">Signal</keyword>
<dbReference type="KEGG" id="mant:BHD05_11155"/>
<evidence type="ECO:0000313" key="3">
    <source>
        <dbReference type="EMBL" id="QHO70114.1"/>
    </source>
</evidence>
<name>A0A7L5ALB1_9MICO</name>
<organism evidence="3 4">
    <name type="scientific">Marisediminicola antarctica</name>
    <dbReference type="NCBI Taxonomy" id="674079"/>
    <lineage>
        <taxon>Bacteria</taxon>
        <taxon>Bacillati</taxon>
        <taxon>Actinomycetota</taxon>
        <taxon>Actinomycetes</taxon>
        <taxon>Micrococcales</taxon>
        <taxon>Microbacteriaceae</taxon>
        <taxon>Marisediminicola</taxon>
    </lineage>
</organism>
<evidence type="ECO:0000256" key="1">
    <source>
        <dbReference type="SAM" id="Phobius"/>
    </source>
</evidence>
<accession>A0A7L5ALB1</accession>
<reference evidence="3 4" key="1">
    <citation type="submission" date="2016-09" db="EMBL/GenBank/DDBJ databases">
        <title>Complete genome sequence of microbes from the polar regions.</title>
        <authorList>
            <person name="Liao L."/>
            <person name="Chen B."/>
        </authorList>
    </citation>
    <scope>NUCLEOTIDE SEQUENCE [LARGE SCALE GENOMIC DNA]</scope>
    <source>
        <strain evidence="3 4">ZS314</strain>
    </source>
</reference>
<feature type="chain" id="PRO_5039643067" evidence="2">
    <location>
        <begin position="19"/>
        <end position="657"/>
    </location>
</feature>
<dbReference type="EMBL" id="CP017146">
    <property type="protein sequence ID" value="QHO70114.1"/>
    <property type="molecule type" value="Genomic_DNA"/>
</dbReference>
<feature type="transmembrane region" description="Helical" evidence="1">
    <location>
        <begin position="508"/>
        <end position="529"/>
    </location>
</feature>
<dbReference type="AlphaFoldDB" id="A0A7L5ALB1"/>
<protein>
    <submittedName>
        <fullName evidence="3">Uncharacterized protein</fullName>
    </submittedName>
</protein>
<gene>
    <name evidence="3" type="ORF">BHD05_11155</name>
</gene>
<evidence type="ECO:0000313" key="4">
    <source>
        <dbReference type="Proteomes" id="UP000464507"/>
    </source>
</evidence>
<sequence>MLGAVLALMTVVVLTACGARIDTTMNVSENGSGSRVIVATISGEDLGIVSNGSPAIDASIQKNLPGELMYSGISSTADGGATVTLTLEFASSADYEKKARALLSRGGNDEADLDFAVTDSLLLNGIRIEESFTSYDLLKWLFDGLIADGVVAESDAGNMYEMGSSVLNYGGESISQSGSFDHTAVVDNGFAGISMATDLADPDRITRTITYSVTTTKYASNKALYDEFFAESTPPGADLSAVDNGVWKMTFSGDAQAVTKFTDTATRGTSSELSVKTALAPNDPATLITTVIDVASCESICASGTAIQDTLTGGAGYTPESIEVDTSAGDPVVFENAPAITSIDALFEFGMFGGVTSTVNFVVPNEAVALVGDGFTTLFEPANGVGTLTLDKGENDTVYTAVVKGDGAETFAAAYAQWAPESRVSAVEQDGTTLFGREMSYFIDTGLTSILHGHAVTDETITTVALPWGQSVSSSSGELTTKSGITGTSVIATGASAQTAFQAGGPTFAGLLTIGFLFVVLLGLAFLLARSRRNVFTTLKGAGVRFKATMDAPDLGSLPGSRVQSASSGNAAGSVLGLGVGAPYVGSQRSMVEWPQHPVSPKPSASLFVLVPADQHKTTHGTSLFTLPFDKVADQIRGNLFAHYDAVGDSRPRKRTN</sequence>
<dbReference type="Proteomes" id="UP000464507">
    <property type="component" value="Chromosome"/>
</dbReference>
<keyword evidence="1" id="KW-1133">Transmembrane helix</keyword>
<proteinExistence type="predicted"/>
<keyword evidence="1" id="KW-0812">Transmembrane</keyword>
<feature type="signal peptide" evidence="2">
    <location>
        <begin position="1"/>
        <end position="18"/>
    </location>
</feature>
<evidence type="ECO:0000256" key="2">
    <source>
        <dbReference type="SAM" id="SignalP"/>
    </source>
</evidence>
<keyword evidence="1" id="KW-0472">Membrane</keyword>
<keyword evidence="4" id="KW-1185">Reference proteome</keyword>